<comment type="caution">
    <text evidence="2">The sequence shown here is derived from an EMBL/GenBank/DDBJ whole genome shotgun (WGS) entry which is preliminary data.</text>
</comment>
<dbReference type="Proteomes" id="UP001344888">
    <property type="component" value="Unassembled WGS sequence"/>
</dbReference>
<dbReference type="Pfam" id="PF08241">
    <property type="entry name" value="Methyltransf_11"/>
    <property type="match status" value="1"/>
</dbReference>
<dbReference type="RefSeq" id="WP_326125134.1">
    <property type="nucleotide sequence ID" value="NZ_JARSFG010000035.1"/>
</dbReference>
<dbReference type="PANTHER" id="PTHR43861:SF1">
    <property type="entry name" value="TRANS-ACONITATE 2-METHYLTRANSFERASE"/>
    <property type="match status" value="1"/>
</dbReference>
<keyword evidence="2" id="KW-0808">Transferase</keyword>
<feature type="domain" description="Methyltransferase type 11" evidence="1">
    <location>
        <begin position="30"/>
        <end position="124"/>
    </location>
</feature>
<dbReference type="PANTHER" id="PTHR43861">
    <property type="entry name" value="TRANS-ACONITATE 2-METHYLTRANSFERASE-RELATED"/>
    <property type="match status" value="1"/>
</dbReference>
<reference evidence="2 3" key="1">
    <citation type="submission" date="2023-03" db="EMBL/GenBank/DDBJ databases">
        <title>Bacillus Genome Sequencing.</title>
        <authorList>
            <person name="Dunlap C."/>
        </authorList>
    </citation>
    <scope>NUCLEOTIDE SEQUENCE [LARGE SCALE GENOMIC DNA]</scope>
    <source>
        <strain evidence="2 3">B-59205</strain>
    </source>
</reference>
<keyword evidence="3" id="KW-1185">Reference proteome</keyword>
<keyword evidence="2" id="KW-0489">Methyltransferase</keyword>
<dbReference type="EMBL" id="JARSFG010000035">
    <property type="protein sequence ID" value="MEC1180602.1"/>
    <property type="molecule type" value="Genomic_DNA"/>
</dbReference>
<dbReference type="InterPro" id="IPR029063">
    <property type="entry name" value="SAM-dependent_MTases_sf"/>
</dbReference>
<dbReference type="CDD" id="cd02440">
    <property type="entry name" value="AdoMet_MTases"/>
    <property type="match status" value="1"/>
</dbReference>
<dbReference type="Gene3D" id="3.40.50.150">
    <property type="entry name" value="Vaccinia Virus protein VP39"/>
    <property type="match status" value="1"/>
</dbReference>
<dbReference type="GO" id="GO:0008757">
    <property type="term" value="F:S-adenosylmethionine-dependent methyltransferase activity"/>
    <property type="evidence" value="ECO:0007669"/>
    <property type="project" value="InterPro"/>
</dbReference>
<dbReference type="SUPFAM" id="SSF53335">
    <property type="entry name" value="S-adenosyl-L-methionine-dependent methyltransferases"/>
    <property type="match status" value="1"/>
</dbReference>
<sequence length="223" mass="25072">MSRSTEGLKAAGEWHILKGLLPTFENKSVLDLGCGYGWHCRYAIEQGASAVIGIDISAKMLKQARALTNSDAITYLQMPIEDIDFAKGQFDMVISSLAFHYIEAFDAVCEKIFDVLTKGGSFVFSVEHPIFTSRAAQDWHYGEGGERLHWAVDDYHSEGLRQTTFLGEDVVKYHRTVASYLNTLIGVGFTIKAVQESYPSEDMLEDMKDELRRPMFLQIAVEK</sequence>
<evidence type="ECO:0000313" key="3">
    <source>
        <dbReference type="Proteomes" id="UP001344888"/>
    </source>
</evidence>
<name>A0AAW9NSF9_9BACL</name>
<proteinExistence type="predicted"/>
<dbReference type="AlphaFoldDB" id="A0AAW9NSF9"/>
<protein>
    <submittedName>
        <fullName evidence="2">Class I SAM-dependent methyltransferase</fullName>
        <ecNumber evidence="2">2.1.-.-</ecNumber>
    </submittedName>
</protein>
<dbReference type="GO" id="GO:0032259">
    <property type="term" value="P:methylation"/>
    <property type="evidence" value="ECO:0007669"/>
    <property type="project" value="UniProtKB-KW"/>
</dbReference>
<evidence type="ECO:0000259" key="1">
    <source>
        <dbReference type="Pfam" id="PF08241"/>
    </source>
</evidence>
<organism evidence="2 3">
    <name type="scientific">Metasolibacillus meyeri</name>
    <dbReference type="NCBI Taxonomy" id="1071052"/>
    <lineage>
        <taxon>Bacteria</taxon>
        <taxon>Bacillati</taxon>
        <taxon>Bacillota</taxon>
        <taxon>Bacilli</taxon>
        <taxon>Bacillales</taxon>
        <taxon>Caryophanaceae</taxon>
        <taxon>Metasolibacillus</taxon>
    </lineage>
</organism>
<dbReference type="InterPro" id="IPR013216">
    <property type="entry name" value="Methyltransf_11"/>
</dbReference>
<evidence type="ECO:0000313" key="2">
    <source>
        <dbReference type="EMBL" id="MEC1180602.1"/>
    </source>
</evidence>
<accession>A0AAW9NSF9</accession>
<dbReference type="EC" id="2.1.-.-" evidence="2"/>
<gene>
    <name evidence="2" type="ORF">P9B03_19245</name>
</gene>